<feature type="transmembrane region" description="Helical" evidence="1">
    <location>
        <begin position="44"/>
        <end position="68"/>
    </location>
</feature>
<keyword evidence="3" id="KW-1185">Reference proteome</keyword>
<reference evidence="2 3" key="1">
    <citation type="journal article" date="2022" name="Int. J. Syst. Evol. Microbiol.">
        <title>Pseudocitrobacter corydidari sp. nov., isolated from the Asian emerald cockroach Corydidarum magnifica.</title>
        <authorList>
            <person name="Guzman J."/>
            <person name="Poehlein A."/>
            <person name="Glaeser S.P."/>
            <person name="Schwengers O."/>
            <person name="Blom J."/>
            <person name="Hollensteiner J."/>
            <person name="Kampfer P."/>
            <person name="Vilcinskas A."/>
        </authorList>
    </citation>
    <scope>NUCLEOTIDE SEQUENCE [LARGE SCALE GENOMIC DNA]</scope>
    <source>
        <strain evidence="2">G163CM</strain>
    </source>
</reference>
<feature type="transmembrane region" description="Helical" evidence="1">
    <location>
        <begin position="151"/>
        <end position="173"/>
    </location>
</feature>
<dbReference type="PANTHER" id="PTHR38095">
    <property type="entry name" value="ANAEROBIC DIMETHYL SULFOXIDE REDUCTASE CHAIN YNFH"/>
    <property type="match status" value="1"/>
</dbReference>
<proteinExistence type="predicted"/>
<organism evidence="2 3">
    <name type="scientific">Pseudocitrobacter corydidari</name>
    <dbReference type="NCBI Taxonomy" id="2891570"/>
    <lineage>
        <taxon>Bacteria</taxon>
        <taxon>Pseudomonadati</taxon>
        <taxon>Pseudomonadota</taxon>
        <taxon>Gammaproteobacteria</taxon>
        <taxon>Enterobacterales</taxon>
        <taxon>Enterobacteriaceae</taxon>
        <taxon>Pseudocitrobacter</taxon>
    </lineage>
</organism>
<feature type="transmembrane region" description="Helical" evidence="1">
    <location>
        <begin position="221"/>
        <end position="241"/>
    </location>
</feature>
<feature type="transmembrane region" description="Helical" evidence="1">
    <location>
        <begin position="117"/>
        <end position="139"/>
    </location>
</feature>
<feature type="transmembrane region" description="Helical" evidence="1">
    <location>
        <begin position="88"/>
        <end position="105"/>
    </location>
</feature>
<evidence type="ECO:0000313" key="3">
    <source>
        <dbReference type="Proteomes" id="UP001199659"/>
    </source>
</evidence>
<feature type="transmembrane region" description="Helical" evidence="1">
    <location>
        <begin position="248"/>
        <end position="267"/>
    </location>
</feature>
<feature type="transmembrane region" description="Helical" evidence="1">
    <location>
        <begin position="185"/>
        <end position="209"/>
    </location>
</feature>
<keyword evidence="1" id="KW-0812">Transmembrane</keyword>
<evidence type="ECO:0000313" key="2">
    <source>
        <dbReference type="EMBL" id="UGS40593.1"/>
    </source>
</evidence>
<dbReference type="Proteomes" id="UP001199659">
    <property type="component" value="Chromosome"/>
</dbReference>
<dbReference type="EMBL" id="CP087880">
    <property type="protein sequence ID" value="UGS40593.1"/>
    <property type="molecule type" value="Genomic_DNA"/>
</dbReference>
<keyword evidence="1" id="KW-1133">Transmembrane helix</keyword>
<sequence length="285" mass="30436">MGNGWHEWPLVLFTVLGQTVVGALLVCAAGWASMKENVAARQRIVRMMFFLWIAMGIGFFASMMHLGSPLRALNSLNRVGQSGLSNEIAAGSVFFAVGGMGWLASIAGKLPLIMTKLWLGVSSLLGVIFIAMMSLVYQIETVPTWHTGLTTLHFFLTAFLCGPLFGAILLRAAKVNINGTMMSSISLLALLATVGMIIFQGVSLAAIHSSVQQAAALVPDYAGLQVIRIVLLTVGFACWLCPLMRRKLPLFAGMLAGFVLVACGELIGRTLFYGLHMTVGLTVAG</sequence>
<feature type="transmembrane region" description="Helical" evidence="1">
    <location>
        <begin position="12"/>
        <end position="32"/>
    </location>
</feature>
<dbReference type="RefSeq" id="WP_231827303.1">
    <property type="nucleotide sequence ID" value="NZ_CP087880.1"/>
</dbReference>
<evidence type="ECO:0000256" key="1">
    <source>
        <dbReference type="SAM" id="Phobius"/>
    </source>
</evidence>
<name>A0ABY3S3C1_9ENTR</name>
<protein>
    <submittedName>
        <fullName evidence="2">Anaerobic dimethyl sulfoxide reductase chain C</fullName>
    </submittedName>
</protein>
<dbReference type="PANTHER" id="PTHR38095:SF1">
    <property type="entry name" value="ANAEROBIC DIMETHYL SULFOXIDE REDUCTASE CHAIN YNFH"/>
    <property type="match status" value="1"/>
</dbReference>
<gene>
    <name evidence="2" type="primary">dmsC_2</name>
    <name evidence="2" type="ORF">G163CM_12910</name>
</gene>
<dbReference type="InterPro" id="IPR007059">
    <property type="entry name" value="DmsC"/>
</dbReference>
<accession>A0ABY3S3C1</accession>
<keyword evidence="1" id="KW-0472">Membrane</keyword>
<dbReference type="Pfam" id="PF04976">
    <property type="entry name" value="DmsC"/>
    <property type="match status" value="1"/>
</dbReference>